<dbReference type="EMBL" id="CP095049">
    <property type="protein sequence ID" value="UOQ52889.1"/>
    <property type="molecule type" value="Genomic_DNA"/>
</dbReference>
<evidence type="ECO:0000313" key="1">
    <source>
        <dbReference type="EMBL" id="UOQ52889.1"/>
    </source>
</evidence>
<gene>
    <name evidence="1" type="ORF">MUN80_24495</name>
</gene>
<keyword evidence="2" id="KW-1185">Reference proteome</keyword>
<protein>
    <submittedName>
        <fullName evidence="1">Uncharacterized protein</fullName>
    </submittedName>
</protein>
<reference evidence="1 2" key="1">
    <citation type="submission" date="2022-04" db="EMBL/GenBank/DDBJ databases">
        <title>Hymenobacter sp. isolated from the air.</title>
        <authorList>
            <person name="Won M."/>
            <person name="Lee C.-M."/>
            <person name="Woen H.-Y."/>
            <person name="Kwon S.-W."/>
        </authorList>
    </citation>
    <scope>NUCLEOTIDE SEQUENCE [LARGE SCALE GENOMIC DNA]</scope>
    <source>
        <strain evidence="2">5116 S-27</strain>
    </source>
</reference>
<organism evidence="1 2">
    <name type="scientific">Hymenobacter cellulosivorans</name>
    <dbReference type="NCBI Taxonomy" id="2932249"/>
    <lineage>
        <taxon>Bacteria</taxon>
        <taxon>Pseudomonadati</taxon>
        <taxon>Bacteroidota</taxon>
        <taxon>Cytophagia</taxon>
        <taxon>Cytophagales</taxon>
        <taxon>Hymenobacteraceae</taxon>
        <taxon>Hymenobacter</taxon>
    </lineage>
</organism>
<name>A0ABY4FAD8_9BACT</name>
<dbReference type="RefSeq" id="WP_244717328.1">
    <property type="nucleotide sequence ID" value="NZ_CP095049.1"/>
</dbReference>
<dbReference type="Proteomes" id="UP000831785">
    <property type="component" value="Chromosome"/>
</dbReference>
<accession>A0ABY4FAD8</accession>
<sequence>MDKEVAAQRIVQEILTEFRLNSKGESEAKIYTSQGEMPKEEMLYAYIKSLDLGFSPTEESSKQQISVDINIPQEYIDTVFLEEILSSTERFMDACGFEYKAEEKPVYGSFFQRLFFWTKSPKTQQEVQEVYAKGKAALEANYLGKPVAEATSQLSTAAAQLIAACQNVDEIVLRTGAIILVKTKKPGIELS</sequence>
<evidence type="ECO:0000313" key="2">
    <source>
        <dbReference type="Proteomes" id="UP000831785"/>
    </source>
</evidence>
<proteinExistence type="predicted"/>